<feature type="non-terminal residue" evidence="6">
    <location>
        <position position="1"/>
    </location>
</feature>
<dbReference type="PANTHER" id="PTHR43107">
    <property type="entry name" value="LONG-CHAIN FATTY ACID TRANSPORT PROTEIN"/>
    <property type="match status" value="1"/>
</dbReference>
<name>A0A0F4ZHT3_9PEZI</name>
<keyword evidence="7" id="KW-1185">Reference proteome</keyword>
<dbReference type="EMBL" id="LAEV01000758">
    <property type="protein sequence ID" value="KKA29666.1"/>
    <property type="molecule type" value="Genomic_DNA"/>
</dbReference>
<dbReference type="InterPro" id="IPR045851">
    <property type="entry name" value="AMP-bd_C_sf"/>
</dbReference>
<gene>
    <name evidence="6" type="ORF">TD95_001368</name>
</gene>
<evidence type="ECO:0000256" key="3">
    <source>
        <dbReference type="ARBA" id="ARBA00022741"/>
    </source>
</evidence>
<comment type="similarity">
    <text evidence="1">Belongs to the ATP-dependent AMP-binding enzyme family.</text>
</comment>
<evidence type="ECO:0000313" key="7">
    <source>
        <dbReference type="Proteomes" id="UP000033483"/>
    </source>
</evidence>
<dbReference type="InterPro" id="IPR000873">
    <property type="entry name" value="AMP-dep_synth/lig_dom"/>
</dbReference>
<dbReference type="FunFam" id="3.30.300.30:FF:000020">
    <property type="entry name" value="Long-chain fatty acid transporter"/>
    <property type="match status" value="1"/>
</dbReference>
<keyword evidence="2" id="KW-0436">Ligase</keyword>
<dbReference type="PROSITE" id="PS00455">
    <property type="entry name" value="AMP_BINDING"/>
    <property type="match status" value="1"/>
</dbReference>
<keyword evidence="3" id="KW-0547">Nucleotide-binding</keyword>
<dbReference type="PANTHER" id="PTHR43107:SF6">
    <property type="entry name" value="ACYL-COA SYNTHETASE FAMILY PROTEIN (CEFD1), PUTATIVE (AFU_ORTHOLOGUE AFUA_6G03630)-RELATED"/>
    <property type="match status" value="1"/>
</dbReference>
<dbReference type="GO" id="GO:0005524">
    <property type="term" value="F:ATP binding"/>
    <property type="evidence" value="ECO:0007669"/>
    <property type="project" value="UniProtKB-KW"/>
</dbReference>
<dbReference type="GO" id="GO:0009898">
    <property type="term" value="C:cytoplasmic side of plasma membrane"/>
    <property type="evidence" value="ECO:0007669"/>
    <property type="project" value="TreeGrafter"/>
</dbReference>
<dbReference type="AlphaFoldDB" id="A0A0F4ZHT3"/>
<evidence type="ECO:0000313" key="6">
    <source>
        <dbReference type="EMBL" id="KKA29666.1"/>
    </source>
</evidence>
<dbReference type="SUPFAM" id="SSF56801">
    <property type="entry name" value="Acetyl-CoA synthetase-like"/>
    <property type="match status" value="1"/>
</dbReference>
<keyword evidence="4" id="KW-0067">ATP-binding</keyword>
<evidence type="ECO:0000256" key="1">
    <source>
        <dbReference type="ARBA" id="ARBA00006432"/>
    </source>
</evidence>
<dbReference type="GO" id="GO:0005777">
    <property type="term" value="C:peroxisome"/>
    <property type="evidence" value="ECO:0007669"/>
    <property type="project" value="TreeGrafter"/>
</dbReference>
<evidence type="ECO:0000256" key="4">
    <source>
        <dbReference type="ARBA" id="ARBA00022840"/>
    </source>
</evidence>
<accession>A0A0F4ZHT3</accession>
<dbReference type="GO" id="GO:0005324">
    <property type="term" value="F:long-chain fatty acid transmembrane transporter activity"/>
    <property type="evidence" value="ECO:0007669"/>
    <property type="project" value="TreeGrafter"/>
</dbReference>
<reference evidence="6 7" key="1">
    <citation type="submission" date="2015-03" db="EMBL/GenBank/DDBJ databases">
        <authorList>
            <person name="Radwan O."/>
            <person name="Al-Naeli F.A."/>
            <person name="Rendon G.A."/>
            <person name="Fields C."/>
        </authorList>
    </citation>
    <scope>NUCLEOTIDE SEQUENCE [LARGE SCALE GENOMIC DNA]</scope>
    <source>
        <strain evidence="6">CR-DP1</strain>
    </source>
</reference>
<sequence length="642" mass="71687">IAAAQTALGVAAAVTATAAYLDARFHVSKDIDQILSLKCNSKLYEGYGKSRLWTTMYCKTNIHLAKAGRGHIYYWFEDNANAKLNVEALWSRSGSLTFGQLLELSHRYANFFLSKGVKPGEAVALNMLNTNDHIAAWIGLWAIGSFPACINSSLKGNALVHCIRISHAKLVLVGGTPEMFQRHVKMMHEFDKEGTVCINLDDVRHEIYNFNPKRPPDHLRKNATPLTPTALFYTSGTTGMPKACLYPNVIAFPLFSGSLIRWFPQPKDQHRCYNCMPLYHGTGGLCAIGQLAAGQTVCLGLKFSASTFWDDIRDSRATWFTYVGEVPRYLLSAPPSPRDKEHNLHSMFGNGLRPDVWERFQERFGVKTVIEIFASTESVMLFFNVSRGPFFTGSVGHQGALLRWLLRNTYIPAAIHPETGDIQRDPKTGLVKQTSLEAGGELLVEMSTKRKFVGYHGDKDSTEKKYVRNVLKKGDLYYRTGDTLRRDADGRWFFMDRAGDTYRWKSENVSTMEVSQVVTAFGGISEAAVYGVVVPGHEGRAGCAAILLDPAHKATFDWTGFLQHLKSQLPSYAIPVFVRLLPASIAQHNYKLNKMPLQNAGIDPAKTAPDTMLWIDRLGRGSRYVPFGEKEWQSLVSSKPKL</sequence>
<dbReference type="GO" id="GO:0044539">
    <property type="term" value="P:long-chain fatty acid import into cell"/>
    <property type="evidence" value="ECO:0007669"/>
    <property type="project" value="TreeGrafter"/>
</dbReference>
<dbReference type="Gene3D" id="3.40.50.12780">
    <property type="entry name" value="N-terminal domain of ligase-like"/>
    <property type="match status" value="1"/>
</dbReference>
<proteinExistence type="inferred from homology"/>
<feature type="domain" description="AMP-dependent synthetase/ligase" evidence="5">
    <location>
        <begin position="76"/>
        <end position="398"/>
    </location>
</feature>
<dbReference type="InterPro" id="IPR042099">
    <property type="entry name" value="ANL_N_sf"/>
</dbReference>
<feature type="non-terminal residue" evidence="6">
    <location>
        <position position="642"/>
    </location>
</feature>
<dbReference type="Pfam" id="PF00501">
    <property type="entry name" value="AMP-binding"/>
    <property type="match status" value="1"/>
</dbReference>
<organism evidence="6 7">
    <name type="scientific">Thielaviopsis punctulata</name>
    <dbReference type="NCBI Taxonomy" id="72032"/>
    <lineage>
        <taxon>Eukaryota</taxon>
        <taxon>Fungi</taxon>
        <taxon>Dikarya</taxon>
        <taxon>Ascomycota</taxon>
        <taxon>Pezizomycotina</taxon>
        <taxon>Sordariomycetes</taxon>
        <taxon>Hypocreomycetidae</taxon>
        <taxon>Microascales</taxon>
        <taxon>Ceratocystidaceae</taxon>
        <taxon>Thielaviopsis</taxon>
    </lineage>
</organism>
<dbReference type="Proteomes" id="UP000033483">
    <property type="component" value="Unassembled WGS sequence"/>
</dbReference>
<dbReference type="Gene3D" id="3.30.300.30">
    <property type="match status" value="1"/>
</dbReference>
<dbReference type="GO" id="GO:0004467">
    <property type="term" value="F:long-chain fatty acid-CoA ligase activity"/>
    <property type="evidence" value="ECO:0007669"/>
    <property type="project" value="TreeGrafter"/>
</dbReference>
<comment type="caution">
    <text evidence="6">The sequence shown here is derived from an EMBL/GenBank/DDBJ whole genome shotgun (WGS) entry which is preliminary data.</text>
</comment>
<protein>
    <recommendedName>
        <fullName evidence="5">AMP-dependent synthetase/ligase domain-containing protein</fullName>
    </recommendedName>
</protein>
<dbReference type="OrthoDB" id="10253869at2759"/>
<evidence type="ECO:0000256" key="2">
    <source>
        <dbReference type="ARBA" id="ARBA00022598"/>
    </source>
</evidence>
<evidence type="ECO:0000259" key="5">
    <source>
        <dbReference type="Pfam" id="PF00501"/>
    </source>
</evidence>
<dbReference type="InterPro" id="IPR020845">
    <property type="entry name" value="AMP-binding_CS"/>
</dbReference>
<dbReference type="GO" id="GO:0005811">
    <property type="term" value="C:lipid droplet"/>
    <property type="evidence" value="ECO:0007669"/>
    <property type="project" value="TreeGrafter"/>
</dbReference>